<keyword evidence="5" id="KW-0235">DNA replication</keyword>
<evidence type="ECO:0000256" key="8">
    <source>
        <dbReference type="ARBA" id="ARBA00022840"/>
    </source>
</evidence>
<evidence type="ECO:0000313" key="11">
    <source>
        <dbReference type="EMBL" id="AYP68300.1"/>
    </source>
</evidence>
<dbReference type="SUPFAM" id="SSF50249">
    <property type="entry name" value="Nucleic acid-binding proteins"/>
    <property type="match status" value="1"/>
</dbReference>
<dbReference type="PANTHER" id="PTHR47810">
    <property type="entry name" value="DNA LIGASE"/>
    <property type="match status" value="1"/>
</dbReference>
<dbReference type="SUPFAM" id="SSF56091">
    <property type="entry name" value="DNA ligase/mRNA capping enzyme, catalytic domain"/>
    <property type="match status" value="1"/>
</dbReference>
<dbReference type="Proteomes" id="UP000274199">
    <property type="component" value="Segment"/>
</dbReference>
<dbReference type="Gene3D" id="2.40.50.140">
    <property type="entry name" value="Nucleic acid-binding proteins"/>
    <property type="match status" value="1"/>
</dbReference>
<keyword evidence="8" id="KW-0067">ATP-binding</keyword>
<proteinExistence type="inferred from homology"/>
<protein>
    <recommendedName>
        <fullName evidence="3">DNA ligase</fullName>
    </recommendedName>
</protein>
<evidence type="ECO:0000256" key="7">
    <source>
        <dbReference type="ARBA" id="ARBA00022763"/>
    </source>
</evidence>
<reference evidence="11 12" key="1">
    <citation type="submission" date="2018-09" db="EMBL/GenBank/DDBJ databases">
        <title>Comparative Genomic Analysis of Eight Novel Haloalkaliphilic Bacteriophages from Lake Elmenteita, Kenya.</title>
        <authorList>
            <person name="Akhwale J.K."/>
        </authorList>
    </citation>
    <scope>NUCLEOTIDE SEQUENCE [LARGE SCALE GENOMIC DNA]</scope>
</reference>
<dbReference type="InterPro" id="IPR036599">
    <property type="entry name" value="DNA_ligase_N_sf"/>
</dbReference>
<keyword evidence="12" id="KW-1185">Reference proteome</keyword>
<dbReference type="PROSITE" id="PS50160">
    <property type="entry name" value="DNA_LIGASE_A3"/>
    <property type="match status" value="1"/>
</dbReference>
<keyword evidence="6" id="KW-0547">Nucleotide-binding</keyword>
<accession>A0A3G3BVY0</accession>
<dbReference type="Pfam" id="PF01068">
    <property type="entry name" value="DNA_ligase_A_M"/>
    <property type="match status" value="1"/>
</dbReference>
<evidence type="ECO:0000256" key="4">
    <source>
        <dbReference type="ARBA" id="ARBA00022598"/>
    </source>
</evidence>
<evidence type="ECO:0000256" key="1">
    <source>
        <dbReference type="ARBA" id="ARBA00001968"/>
    </source>
</evidence>
<evidence type="ECO:0000259" key="10">
    <source>
        <dbReference type="PROSITE" id="PS50160"/>
    </source>
</evidence>
<dbReference type="InterPro" id="IPR012340">
    <property type="entry name" value="NA-bd_OB-fold"/>
</dbReference>
<keyword evidence="4 11" id="KW-0436">Ligase</keyword>
<name>A0A3G3BVY0_9CAUD</name>
<evidence type="ECO:0000313" key="12">
    <source>
        <dbReference type="Proteomes" id="UP000274199"/>
    </source>
</evidence>
<comment type="cofactor">
    <cofactor evidence="1">
        <name>a divalent metal cation</name>
        <dbReference type="ChEBI" id="CHEBI:60240"/>
    </cofactor>
</comment>
<dbReference type="InterPro" id="IPR050326">
    <property type="entry name" value="NAD_dep_DNA_ligaseB"/>
</dbReference>
<organism evidence="11 12">
    <name type="scientific">Bacillus phage vB_BcoS-136</name>
    <dbReference type="NCBI Taxonomy" id="2419619"/>
    <lineage>
        <taxon>Viruses</taxon>
        <taxon>Duplodnaviria</taxon>
        <taxon>Heunggongvirae</taxon>
        <taxon>Uroviricota</taxon>
        <taxon>Caudoviricetes</taxon>
        <taxon>Heleneionescovirinae</taxon>
        <taxon>Kenyattavirus</taxon>
        <taxon>Kenyattavirus kv136</taxon>
    </lineage>
</organism>
<evidence type="ECO:0000256" key="5">
    <source>
        <dbReference type="ARBA" id="ARBA00022705"/>
    </source>
</evidence>
<dbReference type="Gene3D" id="1.10.3260.10">
    <property type="entry name" value="DNA ligase, ATP-dependent, N-terminal domain"/>
    <property type="match status" value="1"/>
</dbReference>
<evidence type="ECO:0000256" key="6">
    <source>
        <dbReference type="ARBA" id="ARBA00022741"/>
    </source>
</evidence>
<evidence type="ECO:0000256" key="3">
    <source>
        <dbReference type="ARBA" id="ARBA00013308"/>
    </source>
</evidence>
<dbReference type="GO" id="GO:0006260">
    <property type="term" value="P:DNA replication"/>
    <property type="evidence" value="ECO:0007669"/>
    <property type="project" value="UniProtKB-KW"/>
</dbReference>
<dbReference type="PANTHER" id="PTHR47810:SF1">
    <property type="entry name" value="DNA LIGASE B"/>
    <property type="match status" value="1"/>
</dbReference>
<dbReference type="GO" id="GO:0003677">
    <property type="term" value="F:DNA binding"/>
    <property type="evidence" value="ECO:0007669"/>
    <property type="project" value="InterPro"/>
</dbReference>
<keyword evidence="9" id="KW-0234">DNA repair</keyword>
<dbReference type="GO" id="GO:0005524">
    <property type="term" value="F:ATP binding"/>
    <property type="evidence" value="ECO:0007669"/>
    <property type="project" value="UniProtKB-KW"/>
</dbReference>
<dbReference type="InterPro" id="IPR029319">
    <property type="entry name" value="DNA_ligase_OB"/>
</dbReference>
<feature type="domain" description="ATP-dependent DNA ligase family profile" evidence="10">
    <location>
        <begin position="244"/>
        <end position="374"/>
    </location>
</feature>
<comment type="similarity">
    <text evidence="2">Belongs to the ATP-dependent DNA ligase family.</text>
</comment>
<dbReference type="Gene3D" id="3.30.470.30">
    <property type="entry name" value="DNA ligase/mRNA capping enzyme"/>
    <property type="match status" value="1"/>
</dbReference>
<keyword evidence="7" id="KW-0227">DNA damage</keyword>
<dbReference type="RefSeq" id="YP_010681548.1">
    <property type="nucleotide sequence ID" value="NC_071049.1"/>
</dbReference>
<dbReference type="GO" id="GO:0006310">
    <property type="term" value="P:DNA recombination"/>
    <property type="evidence" value="ECO:0007669"/>
    <property type="project" value="InterPro"/>
</dbReference>
<evidence type="ECO:0000256" key="9">
    <source>
        <dbReference type="ARBA" id="ARBA00023204"/>
    </source>
</evidence>
<dbReference type="CDD" id="cd08041">
    <property type="entry name" value="OBF_kDNA_ligase_like"/>
    <property type="match status" value="1"/>
</dbReference>
<dbReference type="GO" id="GO:0003910">
    <property type="term" value="F:DNA ligase (ATP) activity"/>
    <property type="evidence" value="ECO:0007669"/>
    <property type="project" value="InterPro"/>
</dbReference>
<dbReference type="GO" id="GO:0006281">
    <property type="term" value="P:DNA repair"/>
    <property type="evidence" value="ECO:0007669"/>
    <property type="project" value="UniProtKB-KW"/>
</dbReference>
<dbReference type="EMBL" id="MH884508">
    <property type="protein sequence ID" value="AYP68300.1"/>
    <property type="molecule type" value="Genomic_DNA"/>
</dbReference>
<gene>
    <name evidence="11" type="primary">ligA</name>
    <name evidence="11" type="ORF">vBBcoS136_00186</name>
</gene>
<evidence type="ECO:0000256" key="2">
    <source>
        <dbReference type="ARBA" id="ARBA00007572"/>
    </source>
</evidence>
<dbReference type="KEGG" id="vg:77958139"/>
<dbReference type="Pfam" id="PF14743">
    <property type="entry name" value="DNA_ligase_OB_2"/>
    <property type="match status" value="1"/>
</dbReference>
<dbReference type="GeneID" id="77958139"/>
<sequence length="434" mass="49962">MERLVEIIRDLQNDSSRTGKEAILKTNKDNDLFRYVLNFVYNPFIVTGLSTKKINKKVKFGIEEIRYSNHNFTRIDEVLRYLKTNNSGRDYDIAVMQNFINKLPEDQQDVVKQIITKDLKVGLTEKTINKVYGKGTIESFAVMLAESYAKKEAKVKGKFFITLKLDGNRCVAIKEDDAVKFFTRKGQAIEGMKDLEKEFMKFPNGYAFDGEVLLKNTDNLPSDELFRATQKVVRKDGVKKDLEFHMFDVIPLKEFKEGKSKNTYENRRGKLEALFSMIESDLIHKLPVLYEGTDKNMIGVLMKWAEEKNYEGLMINTADGLYQTKRTDALLKVKKFQTADLLVVSLEKAIDGQFKGMLSRVNVEYKGSLVGCGSGFSVDQRQYFVENPDEIIGRIIEVQYFEESKDEKTGEPSLRFPVFKGIRHDKTIEDISYS</sequence>
<dbReference type="InterPro" id="IPR012310">
    <property type="entry name" value="DNA_ligase_ATP-dep_cent"/>
</dbReference>